<comment type="caution">
    <text evidence="3">The sequence shown here is derived from an EMBL/GenBank/DDBJ whole genome shotgun (WGS) entry which is preliminary data.</text>
</comment>
<dbReference type="Pfam" id="PF13340">
    <property type="entry name" value="DUF4096"/>
    <property type="match status" value="1"/>
</dbReference>
<dbReference type="EMBL" id="BSUO01000001">
    <property type="protein sequence ID" value="GMA39738.1"/>
    <property type="molecule type" value="Genomic_DNA"/>
</dbReference>
<dbReference type="Proteomes" id="UP001157126">
    <property type="component" value="Unassembled WGS sequence"/>
</dbReference>
<dbReference type="NCBIfam" id="NF033580">
    <property type="entry name" value="transpos_IS5_3"/>
    <property type="match status" value="1"/>
</dbReference>
<evidence type="ECO:0000259" key="2">
    <source>
        <dbReference type="Pfam" id="PF13340"/>
    </source>
</evidence>
<keyword evidence="4" id="KW-1185">Reference proteome</keyword>
<name>A0ABQ6ISS9_9MICO</name>
<evidence type="ECO:0000313" key="4">
    <source>
        <dbReference type="Proteomes" id="UP001157126"/>
    </source>
</evidence>
<protein>
    <recommendedName>
        <fullName evidence="2">Insertion element IS402-like domain-containing protein</fullName>
    </recommendedName>
</protein>
<evidence type="ECO:0000313" key="3">
    <source>
        <dbReference type="EMBL" id="GMA39738.1"/>
    </source>
</evidence>
<accession>A0ABQ6ISS9</accession>
<reference evidence="4" key="1">
    <citation type="journal article" date="2019" name="Int. J. Syst. Evol. Microbiol.">
        <title>The Global Catalogue of Microorganisms (GCM) 10K type strain sequencing project: providing services to taxonomists for standard genome sequencing and annotation.</title>
        <authorList>
            <consortium name="The Broad Institute Genomics Platform"/>
            <consortium name="The Broad Institute Genome Sequencing Center for Infectious Disease"/>
            <person name="Wu L."/>
            <person name="Ma J."/>
        </authorList>
    </citation>
    <scope>NUCLEOTIDE SEQUENCE [LARGE SCALE GENOMIC DNA]</scope>
    <source>
        <strain evidence="4">NBRC 113072</strain>
    </source>
</reference>
<organism evidence="3 4">
    <name type="scientific">Mobilicoccus caccae</name>
    <dbReference type="NCBI Taxonomy" id="1859295"/>
    <lineage>
        <taxon>Bacteria</taxon>
        <taxon>Bacillati</taxon>
        <taxon>Actinomycetota</taxon>
        <taxon>Actinomycetes</taxon>
        <taxon>Micrococcales</taxon>
        <taxon>Dermatophilaceae</taxon>
        <taxon>Mobilicoccus</taxon>
    </lineage>
</organism>
<sequence>MSRMRVLSDAEWELIEPFMPSCDGRRGRRSRDHRLVVEVIIYRYRTGIARRDLPREFGPWQTVWKRHRLFAGDGTWDKVLTALLGRADAAGEIDGDVAVDSTIARAHQHATNTTRLAGDPANDMKQFPEPGDHAIGRSRGGLSTKVHQLCDGKGRPMVIAAGRGRAATPRCSPTCSPPCASPAKGRAGPAPP</sequence>
<dbReference type="InterPro" id="IPR025161">
    <property type="entry name" value="IS402-like_dom"/>
</dbReference>
<dbReference type="PANTHER" id="PTHR46637:SF1">
    <property type="entry name" value="BLL5188 PROTEIN"/>
    <property type="match status" value="1"/>
</dbReference>
<evidence type="ECO:0000256" key="1">
    <source>
        <dbReference type="SAM" id="MobiDB-lite"/>
    </source>
</evidence>
<proteinExistence type="predicted"/>
<gene>
    <name evidence="3" type="ORF">GCM10025883_17830</name>
</gene>
<feature type="domain" description="Insertion element IS402-like" evidence="2">
    <location>
        <begin position="7"/>
        <end position="79"/>
    </location>
</feature>
<dbReference type="PANTHER" id="PTHR46637">
    <property type="entry name" value="TIS1421-TRANSPOSASE PROTEIN A"/>
    <property type="match status" value="1"/>
</dbReference>
<feature type="region of interest" description="Disordered" evidence="1">
    <location>
        <begin position="165"/>
        <end position="192"/>
    </location>
</feature>
<dbReference type="InterPro" id="IPR052909">
    <property type="entry name" value="Transposase_6_like"/>
</dbReference>